<dbReference type="EMBL" id="JAEQNB010000001">
    <property type="protein sequence ID" value="MBL0385999.1"/>
    <property type="molecule type" value="Genomic_DNA"/>
</dbReference>
<evidence type="ECO:0000313" key="2">
    <source>
        <dbReference type="Proteomes" id="UP000602284"/>
    </source>
</evidence>
<organism evidence="1 2">
    <name type="scientific">Tumebacillus amylolyticus</name>
    <dbReference type="NCBI Taxonomy" id="2801339"/>
    <lineage>
        <taxon>Bacteria</taxon>
        <taxon>Bacillati</taxon>
        <taxon>Bacillota</taxon>
        <taxon>Bacilli</taxon>
        <taxon>Bacillales</taxon>
        <taxon>Alicyclobacillaceae</taxon>
        <taxon>Tumebacillus</taxon>
    </lineage>
</organism>
<dbReference type="RefSeq" id="WP_201631680.1">
    <property type="nucleotide sequence ID" value="NZ_JAEQNB010000001.1"/>
</dbReference>
<reference evidence="1 2" key="1">
    <citation type="submission" date="2021-01" db="EMBL/GenBank/DDBJ databases">
        <title>Tumebacillus sp. strain ITR2 16S ribosomal RNA gene Genome sequencing and assembly.</title>
        <authorList>
            <person name="Kang M."/>
        </authorList>
    </citation>
    <scope>NUCLEOTIDE SEQUENCE [LARGE SCALE GENOMIC DNA]</scope>
    <source>
        <strain evidence="1 2">ITR2</strain>
    </source>
</reference>
<dbReference type="Proteomes" id="UP000602284">
    <property type="component" value="Unassembled WGS sequence"/>
</dbReference>
<comment type="caution">
    <text evidence="1">The sequence shown here is derived from an EMBL/GenBank/DDBJ whole genome shotgun (WGS) entry which is preliminary data.</text>
</comment>
<sequence length="55" mass="6088">MSDQDKNIDMMRKLVEAKKAKSAGQRGLGRADKDIQAKAMKVTKQHKKGGLFDGK</sequence>
<proteinExistence type="predicted"/>
<name>A0ABS1J7H4_9BACL</name>
<gene>
    <name evidence="1" type="ORF">JJB07_04975</name>
</gene>
<protein>
    <submittedName>
        <fullName evidence="1">Uncharacterized protein</fullName>
    </submittedName>
</protein>
<evidence type="ECO:0000313" key="1">
    <source>
        <dbReference type="EMBL" id="MBL0385999.1"/>
    </source>
</evidence>
<keyword evidence="2" id="KW-1185">Reference proteome</keyword>
<accession>A0ABS1J7H4</accession>